<reference evidence="1 2" key="1">
    <citation type="journal article" date="2015" name="Nature">
        <title>rRNA introns, odd ribosomes, and small enigmatic genomes across a large radiation of phyla.</title>
        <authorList>
            <person name="Brown C.T."/>
            <person name="Hug L.A."/>
            <person name="Thomas B.C."/>
            <person name="Sharon I."/>
            <person name="Castelle C.J."/>
            <person name="Singh A."/>
            <person name="Wilkins M.J."/>
            <person name="Williams K.H."/>
            <person name="Banfield J.F."/>
        </authorList>
    </citation>
    <scope>NUCLEOTIDE SEQUENCE [LARGE SCALE GENOMIC DNA]</scope>
</reference>
<evidence type="ECO:0000313" key="2">
    <source>
        <dbReference type="Proteomes" id="UP000034246"/>
    </source>
</evidence>
<dbReference type="Proteomes" id="UP000034246">
    <property type="component" value="Unassembled WGS sequence"/>
</dbReference>
<evidence type="ECO:0000313" key="1">
    <source>
        <dbReference type="EMBL" id="KKR11968.1"/>
    </source>
</evidence>
<gene>
    <name evidence="1" type="ORF">UT39_C0001G0023</name>
</gene>
<comment type="caution">
    <text evidence="1">The sequence shown here is derived from an EMBL/GenBank/DDBJ whole genome shotgun (WGS) entry which is preliminary data.</text>
</comment>
<sequence>MTPSLEQIFENRRDLADDAADIEDMSYSHLVVKSGTRLDLYNLGNKRVRVGIVNATKHSHVITALDTKETFRVENDEDVYESDVQK</sequence>
<proteinExistence type="predicted"/>
<name>A0A0G0N925_9BACT</name>
<protein>
    <submittedName>
        <fullName evidence="1">Uncharacterized protein</fullName>
    </submittedName>
</protein>
<organism evidence="1 2">
    <name type="scientific">Candidatus Woesebacteria bacterium GW2011_GWA1_39_21</name>
    <dbReference type="NCBI Taxonomy" id="1618550"/>
    <lineage>
        <taxon>Bacteria</taxon>
        <taxon>Candidatus Woeseibacteriota</taxon>
    </lineage>
</organism>
<dbReference type="EMBL" id="LBWP01000001">
    <property type="protein sequence ID" value="KKR11968.1"/>
    <property type="molecule type" value="Genomic_DNA"/>
</dbReference>
<accession>A0A0G0N925</accession>
<dbReference type="AlphaFoldDB" id="A0A0G0N925"/>